<dbReference type="EMBL" id="CAJJDO010000061">
    <property type="protein sequence ID" value="CAD8174462.1"/>
    <property type="molecule type" value="Genomic_DNA"/>
</dbReference>
<evidence type="ECO:0000259" key="6">
    <source>
        <dbReference type="PROSITE" id="PS50089"/>
    </source>
</evidence>
<dbReference type="InterPro" id="IPR001841">
    <property type="entry name" value="Znf_RING"/>
</dbReference>
<evidence type="ECO:0000256" key="3">
    <source>
        <dbReference type="ARBA" id="ARBA00022833"/>
    </source>
</evidence>
<feature type="region of interest" description="Disordered" evidence="5">
    <location>
        <begin position="248"/>
        <end position="270"/>
    </location>
</feature>
<accession>A0A8S1VFC7</accession>
<dbReference type="AlphaFoldDB" id="A0A8S1VFC7"/>
<dbReference type="Proteomes" id="UP000689195">
    <property type="component" value="Unassembled WGS sequence"/>
</dbReference>
<evidence type="ECO:0000256" key="5">
    <source>
        <dbReference type="SAM" id="MobiDB-lite"/>
    </source>
</evidence>
<protein>
    <recommendedName>
        <fullName evidence="6">RING-type domain-containing protein</fullName>
    </recommendedName>
</protein>
<dbReference type="GO" id="GO:0043161">
    <property type="term" value="P:proteasome-mediated ubiquitin-dependent protein catabolic process"/>
    <property type="evidence" value="ECO:0007669"/>
    <property type="project" value="TreeGrafter"/>
</dbReference>
<feature type="compositionally biased region" description="Low complexity" evidence="5">
    <location>
        <begin position="249"/>
        <end position="270"/>
    </location>
</feature>
<sequence>MNKIIDIGKDYKFRKFVEKHTRQEDKHDSFQQNQQTFEIPECAICCEQMIQDLSALVPCGHIFHQKCIKNYSKLECPICRKQNKQSIPIHFSIELNQNQSLEIKQNKLIKNQQFANQTTQNQNSINDMVWELICKGKQHFDHLYSQNMFLQQNNRNEIQLLKSFENVLKELSNIHRDINNQIESQAYLSNQISKSSTPIQKQKYQTPTKIAEKAFQPSNSDITFANWKNVIDIGDKKNFNIGYCNKPTNNLNKNSYRSNSYNKQQQQQFQ</sequence>
<keyword evidence="1" id="KW-0479">Metal-binding</keyword>
<dbReference type="GO" id="GO:0061630">
    <property type="term" value="F:ubiquitin protein ligase activity"/>
    <property type="evidence" value="ECO:0007669"/>
    <property type="project" value="TreeGrafter"/>
</dbReference>
<dbReference type="GO" id="GO:0008270">
    <property type="term" value="F:zinc ion binding"/>
    <property type="evidence" value="ECO:0007669"/>
    <property type="project" value="UniProtKB-KW"/>
</dbReference>
<dbReference type="SMART" id="SM00184">
    <property type="entry name" value="RING"/>
    <property type="match status" value="1"/>
</dbReference>
<evidence type="ECO:0000256" key="1">
    <source>
        <dbReference type="ARBA" id="ARBA00022723"/>
    </source>
</evidence>
<dbReference type="Pfam" id="PF13639">
    <property type="entry name" value="zf-RING_2"/>
    <property type="match status" value="1"/>
</dbReference>
<evidence type="ECO:0000313" key="7">
    <source>
        <dbReference type="EMBL" id="CAD8174462.1"/>
    </source>
</evidence>
<organism evidence="7 8">
    <name type="scientific">Paramecium pentaurelia</name>
    <dbReference type="NCBI Taxonomy" id="43138"/>
    <lineage>
        <taxon>Eukaryota</taxon>
        <taxon>Sar</taxon>
        <taxon>Alveolata</taxon>
        <taxon>Ciliophora</taxon>
        <taxon>Intramacronucleata</taxon>
        <taxon>Oligohymenophorea</taxon>
        <taxon>Peniculida</taxon>
        <taxon>Parameciidae</taxon>
        <taxon>Paramecium</taxon>
    </lineage>
</organism>
<reference evidence="7" key="1">
    <citation type="submission" date="2021-01" db="EMBL/GenBank/DDBJ databases">
        <authorList>
            <consortium name="Genoscope - CEA"/>
            <person name="William W."/>
        </authorList>
    </citation>
    <scope>NUCLEOTIDE SEQUENCE</scope>
</reference>
<dbReference type="GO" id="GO:0012505">
    <property type="term" value="C:endomembrane system"/>
    <property type="evidence" value="ECO:0007669"/>
    <property type="project" value="TreeGrafter"/>
</dbReference>
<keyword evidence="2 4" id="KW-0863">Zinc-finger</keyword>
<dbReference type="InterPro" id="IPR050731">
    <property type="entry name" value="HRD1_E3_ubiq-ligases"/>
</dbReference>
<keyword evidence="3" id="KW-0862">Zinc</keyword>
<evidence type="ECO:0000313" key="8">
    <source>
        <dbReference type="Proteomes" id="UP000689195"/>
    </source>
</evidence>
<evidence type="ECO:0000256" key="4">
    <source>
        <dbReference type="PROSITE-ProRule" id="PRU00175"/>
    </source>
</evidence>
<feature type="domain" description="RING-type" evidence="6">
    <location>
        <begin position="42"/>
        <end position="80"/>
    </location>
</feature>
<name>A0A8S1VFC7_9CILI</name>
<proteinExistence type="predicted"/>
<dbReference type="OrthoDB" id="1630758at2759"/>
<dbReference type="PANTHER" id="PTHR22763">
    <property type="entry name" value="RING ZINC FINGER PROTEIN"/>
    <property type="match status" value="1"/>
</dbReference>
<gene>
    <name evidence="7" type="ORF">PPENT_87.1.T0610109</name>
</gene>
<evidence type="ECO:0000256" key="2">
    <source>
        <dbReference type="ARBA" id="ARBA00022771"/>
    </source>
</evidence>
<comment type="caution">
    <text evidence="7">The sequence shown here is derived from an EMBL/GenBank/DDBJ whole genome shotgun (WGS) entry which is preliminary data.</text>
</comment>
<dbReference type="PROSITE" id="PS50089">
    <property type="entry name" value="ZF_RING_2"/>
    <property type="match status" value="1"/>
</dbReference>
<keyword evidence="8" id="KW-1185">Reference proteome</keyword>